<dbReference type="AlphaFoldDB" id="A0A0E9V970"/>
<organism evidence="1">
    <name type="scientific">Anguilla anguilla</name>
    <name type="common">European freshwater eel</name>
    <name type="synonym">Muraena anguilla</name>
    <dbReference type="NCBI Taxonomy" id="7936"/>
    <lineage>
        <taxon>Eukaryota</taxon>
        <taxon>Metazoa</taxon>
        <taxon>Chordata</taxon>
        <taxon>Craniata</taxon>
        <taxon>Vertebrata</taxon>
        <taxon>Euteleostomi</taxon>
        <taxon>Actinopterygii</taxon>
        <taxon>Neopterygii</taxon>
        <taxon>Teleostei</taxon>
        <taxon>Anguilliformes</taxon>
        <taxon>Anguillidae</taxon>
        <taxon>Anguilla</taxon>
    </lineage>
</organism>
<dbReference type="EMBL" id="GBXM01033913">
    <property type="protein sequence ID" value="JAH74664.1"/>
    <property type="molecule type" value="Transcribed_RNA"/>
</dbReference>
<name>A0A0E9V970_ANGAN</name>
<reference evidence="1" key="2">
    <citation type="journal article" date="2015" name="Fish Shellfish Immunol.">
        <title>Early steps in the European eel (Anguilla anguilla)-Vibrio vulnificus interaction in the gills: Role of the RtxA13 toxin.</title>
        <authorList>
            <person name="Callol A."/>
            <person name="Pajuelo D."/>
            <person name="Ebbesson L."/>
            <person name="Teles M."/>
            <person name="MacKenzie S."/>
            <person name="Amaro C."/>
        </authorList>
    </citation>
    <scope>NUCLEOTIDE SEQUENCE</scope>
</reference>
<reference evidence="1" key="1">
    <citation type="submission" date="2014-11" db="EMBL/GenBank/DDBJ databases">
        <authorList>
            <person name="Amaro Gonzalez C."/>
        </authorList>
    </citation>
    <scope>NUCLEOTIDE SEQUENCE</scope>
</reference>
<proteinExistence type="predicted"/>
<protein>
    <submittedName>
        <fullName evidence="1">Uncharacterized protein</fullName>
    </submittedName>
</protein>
<evidence type="ECO:0000313" key="1">
    <source>
        <dbReference type="EMBL" id="JAH74664.1"/>
    </source>
</evidence>
<accession>A0A0E9V970</accession>
<sequence length="52" mass="5709">MNRVGSFGGHNLHTVQWLIGITGLKSLGYSCSIQWQTSCHFLLTVRSSTPTS</sequence>